<evidence type="ECO:0008006" key="4">
    <source>
        <dbReference type="Google" id="ProtNLM"/>
    </source>
</evidence>
<proteinExistence type="predicted"/>
<keyword evidence="3" id="KW-1185">Reference proteome</keyword>
<name>A0A1H6F9K4_9GAMM</name>
<reference evidence="2 3" key="1">
    <citation type="submission" date="2016-10" db="EMBL/GenBank/DDBJ databases">
        <authorList>
            <person name="de Groot N.N."/>
        </authorList>
    </citation>
    <scope>NUCLEOTIDE SEQUENCE [LARGE SCALE GENOMIC DNA]</scope>
    <source>
        <strain evidence="2">MBHS1</strain>
    </source>
</reference>
<dbReference type="AlphaFoldDB" id="A0A1H6F9K4"/>
<accession>A0A1H6F9K4</accession>
<organism evidence="2 3">
    <name type="scientific">Candidatus Venteria ishoeyi</name>
    <dbReference type="NCBI Taxonomy" id="1899563"/>
    <lineage>
        <taxon>Bacteria</taxon>
        <taxon>Pseudomonadati</taxon>
        <taxon>Pseudomonadota</taxon>
        <taxon>Gammaproteobacteria</taxon>
        <taxon>Thiotrichales</taxon>
        <taxon>Thiotrichaceae</taxon>
        <taxon>Venteria</taxon>
    </lineage>
</organism>
<evidence type="ECO:0000313" key="3">
    <source>
        <dbReference type="Proteomes" id="UP000236724"/>
    </source>
</evidence>
<keyword evidence="1" id="KW-0175">Coiled coil</keyword>
<evidence type="ECO:0000256" key="1">
    <source>
        <dbReference type="SAM" id="Coils"/>
    </source>
</evidence>
<sequence length="265" mass="29900">MNAMMKPIQTIALLLMILSLAYALANRFAPAWLAEAATYIGSPTQWSEKAKRDNPVAYLRDTEKRLQGQQEKLQRITRNIRNNLTPLETHIQQHNEELAKTSAFLKEGRKVYLQAVETNKTQKVEVIKFAGRMYPGIDAFKSQLALLHTEKQNKETLLEKARQTKQHLNAQLYAMLAQSSKVEMAKSEIGPRIMIAEAAKASTELDNMIAGIDQITQDVLTGSDKMMDDYNPIGMTKDLLESSRNQTYQAKAFDADFEAFLSEGT</sequence>
<dbReference type="RefSeq" id="WP_103920514.1">
    <property type="nucleotide sequence ID" value="NZ_FMSV02000504.1"/>
</dbReference>
<dbReference type="Proteomes" id="UP000236724">
    <property type="component" value="Unassembled WGS sequence"/>
</dbReference>
<dbReference type="EMBL" id="FMSV02000504">
    <property type="protein sequence ID" value="SEH06768.1"/>
    <property type="molecule type" value="Genomic_DNA"/>
</dbReference>
<evidence type="ECO:0000313" key="2">
    <source>
        <dbReference type="EMBL" id="SEH06768.1"/>
    </source>
</evidence>
<gene>
    <name evidence="2" type="ORF">MBHS_02634</name>
</gene>
<feature type="coiled-coil region" evidence="1">
    <location>
        <begin position="144"/>
        <end position="171"/>
    </location>
</feature>
<protein>
    <recommendedName>
        <fullName evidence="4">Chromosome partition protein Smc</fullName>
    </recommendedName>
</protein>